<feature type="transmembrane region" description="Helical" evidence="6">
    <location>
        <begin position="364"/>
        <end position="384"/>
    </location>
</feature>
<reference evidence="7" key="1">
    <citation type="submission" date="2022-08" db="EMBL/GenBank/DDBJ databases">
        <title>Alicyclobacillus dauci DSM2870, complete genome.</title>
        <authorList>
            <person name="Wang Q."/>
            <person name="Cai R."/>
            <person name="Wang Z."/>
        </authorList>
    </citation>
    <scope>NUCLEOTIDE SEQUENCE</scope>
    <source>
        <strain evidence="7">DSM 28700</strain>
    </source>
</reference>
<dbReference type="PANTHER" id="PTHR30250">
    <property type="entry name" value="PST FAMILY PREDICTED COLANIC ACID TRANSPORTER"/>
    <property type="match status" value="1"/>
</dbReference>
<feature type="transmembrane region" description="Helical" evidence="6">
    <location>
        <begin position="331"/>
        <end position="352"/>
    </location>
</feature>
<comment type="subcellular location">
    <subcellularLocation>
        <location evidence="1">Cell membrane</location>
        <topology evidence="1">Multi-pass membrane protein</topology>
    </subcellularLocation>
</comment>
<organism evidence="7 8">
    <name type="scientific">Alicyclobacillus dauci</name>
    <dbReference type="NCBI Taxonomy" id="1475485"/>
    <lineage>
        <taxon>Bacteria</taxon>
        <taxon>Bacillati</taxon>
        <taxon>Bacillota</taxon>
        <taxon>Bacilli</taxon>
        <taxon>Bacillales</taxon>
        <taxon>Alicyclobacillaceae</taxon>
        <taxon>Alicyclobacillus</taxon>
    </lineage>
</organism>
<evidence type="ECO:0000313" key="8">
    <source>
        <dbReference type="Proteomes" id="UP001164803"/>
    </source>
</evidence>
<feature type="transmembrane region" description="Helical" evidence="6">
    <location>
        <begin position="106"/>
        <end position="127"/>
    </location>
</feature>
<protein>
    <submittedName>
        <fullName evidence="7">Polysaccharide biosynthesis C-terminal domain-containing protein</fullName>
    </submittedName>
</protein>
<sequence>MNQRRITIYSFIYRGLSAGLTFVNSAIAARYLPVALRGEYQTSVTYSSSGQSFSGGYSNYFSWSLPRRPEDTIRIVQMGNFVMFLLSIFVWLIAGCVAWFGHPSQIVLYALLTTPLSFLFGYGSRLLNSLGEISWLNRANIAQAVSFLVIYSAFAISHLHASGSTKLGWTFKIWLLSWAISVGMTLFVAYRKLGARDAIKWKWSNEEWRGLRSFGTWSSLALLSGYVNYRTDFWMVSIMTMLMTHDRMYSDSIVSIYGIAVTAAEILNTLTQSISTMVFHRVTAANSNDAGAITEVATRQTLVTSTGLAIALAAVVPALMVIYSWKKYGGAIGPFYILLPGLILKASANVISQYFTNSKGKPRTLLFVNMMVIAFNAILCFFLIPLLGMYGASIASSVAYLFEMSVYVYWYNRVSERKGRDLWVIRRSDLQPYMDVLRGVRRRVAGRQG</sequence>
<evidence type="ECO:0000256" key="1">
    <source>
        <dbReference type="ARBA" id="ARBA00004651"/>
    </source>
</evidence>
<evidence type="ECO:0000256" key="6">
    <source>
        <dbReference type="SAM" id="Phobius"/>
    </source>
</evidence>
<feature type="transmembrane region" description="Helical" evidence="6">
    <location>
        <begin position="390"/>
        <end position="410"/>
    </location>
</feature>
<gene>
    <name evidence="7" type="ORF">NZD86_19550</name>
</gene>
<keyword evidence="2" id="KW-1003">Cell membrane</keyword>
<evidence type="ECO:0000256" key="2">
    <source>
        <dbReference type="ARBA" id="ARBA00022475"/>
    </source>
</evidence>
<accession>A0ABY6Z0M7</accession>
<keyword evidence="4 6" id="KW-1133">Transmembrane helix</keyword>
<dbReference type="PANTHER" id="PTHR30250:SF11">
    <property type="entry name" value="O-ANTIGEN TRANSPORTER-RELATED"/>
    <property type="match status" value="1"/>
</dbReference>
<keyword evidence="3 6" id="KW-0812">Transmembrane</keyword>
<evidence type="ECO:0000256" key="3">
    <source>
        <dbReference type="ARBA" id="ARBA00022692"/>
    </source>
</evidence>
<dbReference type="EMBL" id="CP104064">
    <property type="protein sequence ID" value="WAH36392.1"/>
    <property type="molecule type" value="Genomic_DNA"/>
</dbReference>
<feature type="transmembrane region" description="Helical" evidence="6">
    <location>
        <begin position="211"/>
        <end position="229"/>
    </location>
</feature>
<feature type="transmembrane region" description="Helical" evidence="6">
    <location>
        <begin position="171"/>
        <end position="190"/>
    </location>
</feature>
<dbReference type="Proteomes" id="UP001164803">
    <property type="component" value="Chromosome"/>
</dbReference>
<feature type="transmembrane region" description="Helical" evidence="6">
    <location>
        <begin position="139"/>
        <end position="159"/>
    </location>
</feature>
<feature type="transmembrane region" description="Helical" evidence="6">
    <location>
        <begin position="249"/>
        <end position="267"/>
    </location>
</feature>
<evidence type="ECO:0000313" key="7">
    <source>
        <dbReference type="EMBL" id="WAH36392.1"/>
    </source>
</evidence>
<feature type="transmembrane region" description="Helical" evidence="6">
    <location>
        <begin position="81"/>
        <end position="100"/>
    </location>
</feature>
<keyword evidence="8" id="KW-1185">Reference proteome</keyword>
<name>A0ABY6Z0M7_9BACL</name>
<evidence type="ECO:0000256" key="5">
    <source>
        <dbReference type="ARBA" id="ARBA00023136"/>
    </source>
</evidence>
<proteinExistence type="predicted"/>
<evidence type="ECO:0000256" key="4">
    <source>
        <dbReference type="ARBA" id="ARBA00022989"/>
    </source>
</evidence>
<dbReference type="InterPro" id="IPR050833">
    <property type="entry name" value="Poly_Biosynth_Transport"/>
</dbReference>
<keyword evidence="5 6" id="KW-0472">Membrane</keyword>
<feature type="transmembrane region" description="Helical" evidence="6">
    <location>
        <begin position="302"/>
        <end position="325"/>
    </location>
</feature>